<organism evidence="2 3">
    <name type="scientific">Massariosphaeria phaeospora</name>
    <dbReference type="NCBI Taxonomy" id="100035"/>
    <lineage>
        <taxon>Eukaryota</taxon>
        <taxon>Fungi</taxon>
        <taxon>Dikarya</taxon>
        <taxon>Ascomycota</taxon>
        <taxon>Pezizomycotina</taxon>
        <taxon>Dothideomycetes</taxon>
        <taxon>Pleosporomycetidae</taxon>
        <taxon>Pleosporales</taxon>
        <taxon>Pleosporales incertae sedis</taxon>
        <taxon>Massariosphaeria</taxon>
    </lineage>
</organism>
<dbReference type="SUPFAM" id="SSF52540">
    <property type="entry name" value="P-loop containing nucleoside triphosphate hydrolases"/>
    <property type="match status" value="1"/>
</dbReference>
<dbReference type="GO" id="GO:0016887">
    <property type="term" value="F:ATP hydrolysis activity"/>
    <property type="evidence" value="ECO:0007669"/>
    <property type="project" value="InterPro"/>
</dbReference>
<sequence>MDNRTSSCLTGAAPVELAKRFECNPGFYCPNNSEEHPPQDCAPTQSCQIRRLLASQNTCAEPQGTYEPTVCPKGEFCPSGGKEVKEVVQCPNGNFCPIRTEVLFASGLLSMSPPGPSREFALDGFLVSLKFDLMLVLVAFMPVSKLLHRRRGKKIKRDETAFDNGVRLEHTTDNYQHDTNASTSFDLQNFILAVAECHGVNDIGISVGFKAVENNSKKLLSAVAGNISRGALCGILSPLGAGKSTFMKALMGKIEPTEAAIEINGRTTKLAV</sequence>
<feature type="domain" description="ABC transporter" evidence="1">
    <location>
        <begin position="222"/>
        <end position="268"/>
    </location>
</feature>
<dbReference type="InterPro" id="IPR027417">
    <property type="entry name" value="P-loop_NTPase"/>
</dbReference>
<dbReference type="Proteomes" id="UP000481861">
    <property type="component" value="Unassembled WGS sequence"/>
</dbReference>
<reference evidence="2 3" key="1">
    <citation type="submission" date="2020-01" db="EMBL/GenBank/DDBJ databases">
        <authorList>
            <consortium name="DOE Joint Genome Institute"/>
            <person name="Haridas S."/>
            <person name="Albert R."/>
            <person name="Binder M."/>
            <person name="Bloem J."/>
            <person name="Labutti K."/>
            <person name="Salamov A."/>
            <person name="Andreopoulos B."/>
            <person name="Baker S.E."/>
            <person name="Barry K."/>
            <person name="Bills G."/>
            <person name="Bluhm B.H."/>
            <person name="Cannon C."/>
            <person name="Castanera R."/>
            <person name="Culley D.E."/>
            <person name="Daum C."/>
            <person name="Ezra D."/>
            <person name="Gonzalez J.B."/>
            <person name="Henrissat B."/>
            <person name="Kuo A."/>
            <person name="Liang C."/>
            <person name="Lipzen A."/>
            <person name="Lutzoni F."/>
            <person name="Magnuson J."/>
            <person name="Mondo S."/>
            <person name="Nolan M."/>
            <person name="Ohm R."/>
            <person name="Pangilinan J."/>
            <person name="Park H.-J.H."/>
            <person name="Ramirez L."/>
            <person name="Alfaro M."/>
            <person name="Sun H."/>
            <person name="Tritt A."/>
            <person name="Yoshinaga Y."/>
            <person name="Zwiers L.-H.L."/>
            <person name="Turgeon B.G."/>
            <person name="Goodwin S.B."/>
            <person name="Spatafora J.W."/>
            <person name="Crous P.W."/>
            <person name="Grigoriev I.V."/>
        </authorList>
    </citation>
    <scope>NUCLEOTIDE SEQUENCE [LARGE SCALE GENOMIC DNA]</scope>
    <source>
        <strain evidence="2 3">CBS 611.86</strain>
    </source>
</reference>
<dbReference type="GO" id="GO:0005524">
    <property type="term" value="F:ATP binding"/>
    <property type="evidence" value="ECO:0007669"/>
    <property type="project" value="InterPro"/>
</dbReference>
<evidence type="ECO:0000313" key="2">
    <source>
        <dbReference type="EMBL" id="KAF2867536.1"/>
    </source>
</evidence>
<protein>
    <recommendedName>
        <fullName evidence="1">ABC transporter domain-containing protein</fullName>
    </recommendedName>
</protein>
<evidence type="ECO:0000259" key="1">
    <source>
        <dbReference type="Pfam" id="PF00005"/>
    </source>
</evidence>
<keyword evidence="3" id="KW-1185">Reference proteome</keyword>
<name>A0A7C8M3C2_9PLEO</name>
<dbReference type="Pfam" id="PF00005">
    <property type="entry name" value="ABC_tran"/>
    <property type="match status" value="1"/>
</dbReference>
<gene>
    <name evidence="2" type="ORF">BDV95DRAFT_610920</name>
</gene>
<evidence type="ECO:0000313" key="3">
    <source>
        <dbReference type="Proteomes" id="UP000481861"/>
    </source>
</evidence>
<dbReference type="InterPro" id="IPR003439">
    <property type="entry name" value="ABC_transporter-like_ATP-bd"/>
</dbReference>
<comment type="caution">
    <text evidence="2">The sequence shown here is derived from an EMBL/GenBank/DDBJ whole genome shotgun (WGS) entry which is preliminary data.</text>
</comment>
<dbReference type="Gene3D" id="3.40.50.300">
    <property type="entry name" value="P-loop containing nucleotide triphosphate hydrolases"/>
    <property type="match status" value="1"/>
</dbReference>
<dbReference type="EMBL" id="JAADJZ010000023">
    <property type="protein sequence ID" value="KAF2867536.1"/>
    <property type="molecule type" value="Genomic_DNA"/>
</dbReference>
<proteinExistence type="predicted"/>
<dbReference type="AlphaFoldDB" id="A0A7C8M3C2"/>
<accession>A0A7C8M3C2</accession>
<dbReference type="OrthoDB" id="66620at2759"/>